<dbReference type="SMART" id="SM00304">
    <property type="entry name" value="HAMP"/>
    <property type="match status" value="1"/>
</dbReference>
<evidence type="ECO:0000256" key="7">
    <source>
        <dbReference type="ARBA" id="ARBA00022692"/>
    </source>
</evidence>
<keyword evidence="12" id="KW-0902">Two-component regulatory system</keyword>
<feature type="transmembrane region" description="Helical" evidence="14">
    <location>
        <begin position="12"/>
        <end position="35"/>
    </location>
</feature>
<dbReference type="Pfam" id="PF00672">
    <property type="entry name" value="HAMP"/>
    <property type="match status" value="1"/>
</dbReference>
<comment type="subcellular location">
    <subcellularLocation>
        <location evidence="2">Cell membrane</location>
        <topology evidence="2">Multi-pass membrane protein</topology>
    </subcellularLocation>
</comment>
<evidence type="ECO:0000256" key="4">
    <source>
        <dbReference type="ARBA" id="ARBA00022475"/>
    </source>
</evidence>
<evidence type="ECO:0000256" key="3">
    <source>
        <dbReference type="ARBA" id="ARBA00012438"/>
    </source>
</evidence>
<dbReference type="CDD" id="cd06225">
    <property type="entry name" value="HAMP"/>
    <property type="match status" value="1"/>
</dbReference>
<dbReference type="Pfam" id="PF02518">
    <property type="entry name" value="HATPase_c"/>
    <property type="match status" value="1"/>
</dbReference>
<dbReference type="InterPro" id="IPR005467">
    <property type="entry name" value="His_kinase_dom"/>
</dbReference>
<dbReference type="InterPro" id="IPR050398">
    <property type="entry name" value="HssS/ArlS-like"/>
</dbReference>
<dbReference type="Gene3D" id="6.10.340.10">
    <property type="match status" value="1"/>
</dbReference>
<evidence type="ECO:0000256" key="12">
    <source>
        <dbReference type="ARBA" id="ARBA00023012"/>
    </source>
</evidence>
<evidence type="ECO:0000256" key="10">
    <source>
        <dbReference type="ARBA" id="ARBA00022840"/>
    </source>
</evidence>
<dbReference type="SUPFAM" id="SSF158472">
    <property type="entry name" value="HAMP domain-like"/>
    <property type="match status" value="1"/>
</dbReference>
<keyword evidence="8" id="KW-0547">Nucleotide-binding</keyword>
<dbReference type="PANTHER" id="PTHR45528:SF1">
    <property type="entry name" value="SENSOR HISTIDINE KINASE CPXA"/>
    <property type="match status" value="1"/>
</dbReference>
<evidence type="ECO:0000256" key="2">
    <source>
        <dbReference type="ARBA" id="ARBA00004651"/>
    </source>
</evidence>
<dbReference type="GO" id="GO:0016301">
    <property type="term" value="F:kinase activity"/>
    <property type="evidence" value="ECO:0007669"/>
    <property type="project" value="UniProtKB-KW"/>
</dbReference>
<evidence type="ECO:0000256" key="14">
    <source>
        <dbReference type="SAM" id="Phobius"/>
    </source>
</evidence>
<dbReference type="Pfam" id="PF00512">
    <property type="entry name" value="HisKA"/>
    <property type="match status" value="1"/>
</dbReference>
<name>A0ABT9V292_9BACL</name>
<keyword evidence="4" id="KW-1003">Cell membrane</keyword>
<dbReference type="PANTHER" id="PTHR45528">
    <property type="entry name" value="SENSOR HISTIDINE KINASE CPXA"/>
    <property type="match status" value="1"/>
</dbReference>
<gene>
    <name evidence="17" type="ORF">J2S07_001381</name>
</gene>
<keyword evidence="6" id="KW-0808">Transferase</keyword>
<feature type="domain" description="HAMP" evidence="16">
    <location>
        <begin position="189"/>
        <end position="241"/>
    </location>
</feature>
<dbReference type="RefSeq" id="WP_307149653.1">
    <property type="nucleotide sequence ID" value="NZ_JAUSTU010000005.1"/>
</dbReference>
<dbReference type="CDD" id="cd00082">
    <property type="entry name" value="HisKA"/>
    <property type="match status" value="1"/>
</dbReference>
<dbReference type="EC" id="2.7.13.3" evidence="3"/>
<comment type="caution">
    <text evidence="17">The sequence shown here is derived from an EMBL/GenBank/DDBJ whole genome shotgun (WGS) entry which is preliminary data.</text>
</comment>
<comment type="catalytic activity">
    <reaction evidence="1">
        <text>ATP + protein L-histidine = ADP + protein N-phospho-L-histidine.</text>
        <dbReference type="EC" id="2.7.13.3"/>
    </reaction>
</comment>
<dbReference type="InterPro" id="IPR036890">
    <property type="entry name" value="HATPase_C_sf"/>
</dbReference>
<sequence length="469" mass="53708">MNLRSLSLSTKIWLTIIASILITVIFSYLLSNLFYEKLYVENLEKTLLSEGKLLANDYKGGPLDDELRERIEWYNSKNDFEVFVVSNPKELAACFPFETNHVTLIEEKEREQLLEGKTIQKQGFEERFNRKILAVIIPLLDDSRLEGIIYLYVPLARITELTKDFTYLWLIAAVLFLVISFYLGTLLVKKLTRPLQQMKAAADKLSKGDYSVRVLQTSDDEVGQLARAFNHMSSSIQKEDERKKEFLANVSHELRTPLSYVNGYTEALLLGIVKSEEEKEKYLALIHRESKRMERLVGDLLDLTKLETDEFQLLKTPLPLAQLVEEAIEKYRLPLKEKNIKLSTHLDPDIIILGDEGRMEQVIQNMMDNAMKYTEKGEITLHLEKHAEGCILSITDTGVGIPEKDLQHIKERFYRVNKARTRLDGGTGLGLAISDKIIALHQGKLRISSQLGKGTRVDIILPVLELDEL</sequence>
<evidence type="ECO:0000256" key="6">
    <source>
        <dbReference type="ARBA" id="ARBA00022679"/>
    </source>
</evidence>
<dbReference type="PROSITE" id="PS50885">
    <property type="entry name" value="HAMP"/>
    <property type="match status" value="1"/>
</dbReference>
<evidence type="ECO:0000313" key="17">
    <source>
        <dbReference type="EMBL" id="MDQ0155077.1"/>
    </source>
</evidence>
<organism evidence="17 18">
    <name type="scientific">Anoxybacillus andreesenii</name>
    <dbReference type="NCBI Taxonomy" id="1325932"/>
    <lineage>
        <taxon>Bacteria</taxon>
        <taxon>Bacillati</taxon>
        <taxon>Bacillota</taxon>
        <taxon>Bacilli</taxon>
        <taxon>Bacillales</taxon>
        <taxon>Anoxybacillaceae</taxon>
        <taxon>Anoxybacillus</taxon>
    </lineage>
</organism>
<dbReference type="InterPro" id="IPR003661">
    <property type="entry name" value="HisK_dim/P_dom"/>
</dbReference>
<dbReference type="EMBL" id="JAUSTU010000005">
    <property type="protein sequence ID" value="MDQ0155077.1"/>
    <property type="molecule type" value="Genomic_DNA"/>
</dbReference>
<dbReference type="PRINTS" id="PR00344">
    <property type="entry name" value="BCTRLSENSOR"/>
</dbReference>
<keyword evidence="18" id="KW-1185">Reference proteome</keyword>
<reference evidence="17 18" key="1">
    <citation type="submission" date="2023-07" db="EMBL/GenBank/DDBJ databases">
        <title>Genomic Encyclopedia of Type Strains, Phase IV (KMG-IV): sequencing the most valuable type-strain genomes for metagenomic binning, comparative biology and taxonomic classification.</title>
        <authorList>
            <person name="Goeker M."/>
        </authorList>
    </citation>
    <scope>NUCLEOTIDE SEQUENCE [LARGE SCALE GENOMIC DNA]</scope>
    <source>
        <strain evidence="17 18">DSM 23948</strain>
    </source>
</reference>
<keyword evidence="11 14" id="KW-1133">Transmembrane helix</keyword>
<dbReference type="SMART" id="SM00387">
    <property type="entry name" value="HATPase_c"/>
    <property type="match status" value="1"/>
</dbReference>
<evidence type="ECO:0000256" key="13">
    <source>
        <dbReference type="ARBA" id="ARBA00023136"/>
    </source>
</evidence>
<evidence type="ECO:0000256" key="9">
    <source>
        <dbReference type="ARBA" id="ARBA00022777"/>
    </source>
</evidence>
<dbReference type="InterPro" id="IPR003660">
    <property type="entry name" value="HAMP_dom"/>
</dbReference>
<keyword evidence="10" id="KW-0067">ATP-binding</keyword>
<dbReference type="Gene3D" id="1.10.287.130">
    <property type="match status" value="1"/>
</dbReference>
<dbReference type="CDD" id="cd00075">
    <property type="entry name" value="HATPase"/>
    <property type="match status" value="1"/>
</dbReference>
<dbReference type="InterPro" id="IPR003594">
    <property type="entry name" value="HATPase_dom"/>
</dbReference>
<feature type="domain" description="Histidine kinase" evidence="15">
    <location>
        <begin position="249"/>
        <end position="465"/>
    </location>
</feature>
<evidence type="ECO:0000259" key="15">
    <source>
        <dbReference type="PROSITE" id="PS50109"/>
    </source>
</evidence>
<keyword evidence="5" id="KW-0597">Phosphoprotein</keyword>
<accession>A0ABT9V292</accession>
<evidence type="ECO:0000256" key="5">
    <source>
        <dbReference type="ARBA" id="ARBA00022553"/>
    </source>
</evidence>
<keyword evidence="7 14" id="KW-0812">Transmembrane</keyword>
<dbReference type="SUPFAM" id="SSF47384">
    <property type="entry name" value="Homodimeric domain of signal transducing histidine kinase"/>
    <property type="match status" value="1"/>
</dbReference>
<keyword evidence="9 17" id="KW-0418">Kinase</keyword>
<evidence type="ECO:0000256" key="8">
    <source>
        <dbReference type="ARBA" id="ARBA00022741"/>
    </source>
</evidence>
<dbReference type="InterPro" id="IPR004358">
    <property type="entry name" value="Sig_transdc_His_kin-like_C"/>
</dbReference>
<feature type="transmembrane region" description="Helical" evidence="14">
    <location>
        <begin position="165"/>
        <end position="188"/>
    </location>
</feature>
<dbReference type="Gene3D" id="3.30.565.10">
    <property type="entry name" value="Histidine kinase-like ATPase, C-terminal domain"/>
    <property type="match status" value="1"/>
</dbReference>
<dbReference type="SUPFAM" id="SSF55874">
    <property type="entry name" value="ATPase domain of HSP90 chaperone/DNA topoisomerase II/histidine kinase"/>
    <property type="match status" value="1"/>
</dbReference>
<dbReference type="SMART" id="SM00388">
    <property type="entry name" value="HisKA"/>
    <property type="match status" value="1"/>
</dbReference>
<evidence type="ECO:0000256" key="11">
    <source>
        <dbReference type="ARBA" id="ARBA00022989"/>
    </source>
</evidence>
<evidence type="ECO:0000313" key="18">
    <source>
        <dbReference type="Proteomes" id="UP001231362"/>
    </source>
</evidence>
<keyword evidence="13 14" id="KW-0472">Membrane</keyword>
<dbReference type="InterPro" id="IPR036097">
    <property type="entry name" value="HisK_dim/P_sf"/>
</dbReference>
<proteinExistence type="predicted"/>
<dbReference type="Proteomes" id="UP001231362">
    <property type="component" value="Unassembled WGS sequence"/>
</dbReference>
<evidence type="ECO:0000256" key="1">
    <source>
        <dbReference type="ARBA" id="ARBA00000085"/>
    </source>
</evidence>
<evidence type="ECO:0000259" key="16">
    <source>
        <dbReference type="PROSITE" id="PS50885"/>
    </source>
</evidence>
<dbReference type="PROSITE" id="PS50109">
    <property type="entry name" value="HIS_KIN"/>
    <property type="match status" value="1"/>
</dbReference>
<protein>
    <recommendedName>
        <fullName evidence="3">histidine kinase</fullName>
        <ecNumber evidence="3">2.7.13.3</ecNumber>
    </recommendedName>
</protein>